<evidence type="ECO:0000256" key="4">
    <source>
        <dbReference type="ARBA" id="ARBA00023304"/>
    </source>
</evidence>
<keyword evidence="6" id="KW-0472">Membrane</keyword>
<accession>G3ADS2</accession>
<evidence type="ECO:0000256" key="5">
    <source>
        <dbReference type="ARBA" id="ARBA00033168"/>
    </source>
</evidence>
<evidence type="ECO:0000256" key="2">
    <source>
        <dbReference type="ARBA" id="ARBA00022605"/>
    </source>
</evidence>
<keyword evidence="3" id="KW-0428">Leader peptide</keyword>
<dbReference type="AlphaFoldDB" id="G3ADS2"/>
<dbReference type="EMBL" id="FR872579">
    <property type="protein sequence ID" value="CCB84934.1"/>
    <property type="molecule type" value="Genomic_DNA"/>
</dbReference>
<dbReference type="GO" id="GO:0009082">
    <property type="term" value="P:branched-chain amino acid biosynthetic process"/>
    <property type="evidence" value="ECO:0007669"/>
    <property type="project" value="UniProtKB-KW"/>
</dbReference>
<proteinExistence type="predicted"/>
<sequence length="33" mass="3556">MKILIQVINLVLISVLVMIISLCGATLGQRKAC</sequence>
<organism evidence="7">
    <name type="scientific">Candidatus Steffania adelgidicola str. Klausen-Leopoldsdorf</name>
    <dbReference type="NCBI Taxonomy" id="994478"/>
    <lineage>
        <taxon>Bacteria</taxon>
        <taxon>Pseudomonadati</taxon>
        <taxon>Pseudomonadota</taxon>
        <taxon>Gammaproteobacteria</taxon>
        <taxon>Candidatus Steffania</taxon>
    </lineage>
</organism>
<dbReference type="InterPro" id="IPR012567">
    <property type="entry name" value="IlvGEDA_leader"/>
</dbReference>
<evidence type="ECO:0000256" key="1">
    <source>
        <dbReference type="ARBA" id="ARBA00017652"/>
    </source>
</evidence>
<evidence type="ECO:0000256" key="3">
    <source>
        <dbReference type="ARBA" id="ARBA00022623"/>
    </source>
</evidence>
<protein>
    <recommendedName>
        <fullName evidence="1">ilv operon leader peptide</fullName>
    </recommendedName>
    <alternativeName>
        <fullName evidence="5">ilvGMEDA operon attenuator peptide</fullName>
    </alternativeName>
</protein>
<keyword evidence="6" id="KW-0812">Transmembrane</keyword>
<gene>
    <name evidence="7" type="ORF">STA_A00330</name>
</gene>
<evidence type="ECO:0000256" key="6">
    <source>
        <dbReference type="SAM" id="Phobius"/>
    </source>
</evidence>
<reference evidence="7" key="1">
    <citation type="journal article" date="2012" name="ISME J.">
        <title>Bacteriocyte-associated gammaproteobacterial symbionts of the Adelges nordmannianae/piceae complex (Hemiptera: Adelgidae).</title>
        <authorList>
            <person name="Toenshoff E.R."/>
            <person name="Penz T."/>
            <person name="Narzt T."/>
            <person name="Collingro A."/>
            <person name="Schmitz-Esser S."/>
            <person name="Pfeiffer S."/>
            <person name="Klepal W."/>
            <person name="Wagner M."/>
            <person name="Weinmaier T."/>
            <person name="Rattei T."/>
            <person name="Horn M."/>
        </authorList>
    </citation>
    <scope>NUCLEOTIDE SEQUENCE</scope>
    <source>
        <strain evidence="7">Klausen-Leopoldsdorf</strain>
    </source>
</reference>
<name>G3ADS2_9GAMM</name>
<dbReference type="Pfam" id="PF08046">
    <property type="entry name" value="IlvGEDA_leader"/>
    <property type="match status" value="1"/>
</dbReference>
<keyword evidence="6" id="KW-1133">Transmembrane helix</keyword>
<feature type="transmembrane region" description="Helical" evidence="6">
    <location>
        <begin position="6"/>
        <end position="27"/>
    </location>
</feature>
<keyword evidence="4" id="KW-0100">Branched-chain amino acid biosynthesis</keyword>
<evidence type="ECO:0000313" key="7">
    <source>
        <dbReference type="EMBL" id="CCB84934.1"/>
    </source>
</evidence>
<keyword evidence="2" id="KW-0028">Amino-acid biosynthesis</keyword>
<dbReference type="GO" id="GO:0008652">
    <property type="term" value="P:amino acid biosynthetic process"/>
    <property type="evidence" value="ECO:0007669"/>
    <property type="project" value="UniProtKB-KW"/>
</dbReference>